<comment type="caution">
    <text evidence="5">The sequence shown here is derived from an EMBL/GenBank/DDBJ whole genome shotgun (WGS) entry which is preliminary data.</text>
</comment>
<dbReference type="InterPro" id="IPR016039">
    <property type="entry name" value="Thiolase-like"/>
</dbReference>
<dbReference type="SUPFAM" id="SSF53901">
    <property type="entry name" value="Thiolase-like"/>
    <property type="match status" value="1"/>
</dbReference>
<evidence type="ECO:0000313" key="5">
    <source>
        <dbReference type="EMBL" id="MCT2583669.1"/>
    </source>
</evidence>
<dbReference type="Gene3D" id="3.40.47.10">
    <property type="match status" value="1"/>
</dbReference>
<dbReference type="InterPro" id="IPR013751">
    <property type="entry name" value="ACP_syn_III_N"/>
</dbReference>
<feature type="domain" description="Beta-ketoacyl-[acyl-carrier-protein] synthase III C-terminal" evidence="3">
    <location>
        <begin position="188"/>
        <end position="278"/>
    </location>
</feature>
<keyword evidence="6" id="KW-1185">Reference proteome</keyword>
<proteinExistence type="predicted"/>
<dbReference type="Pfam" id="PF08541">
    <property type="entry name" value="ACP_syn_III_C"/>
    <property type="match status" value="1"/>
</dbReference>
<organism evidence="5 6">
    <name type="scientific">Actinophytocola gossypii</name>
    <dbReference type="NCBI Taxonomy" id="2812003"/>
    <lineage>
        <taxon>Bacteria</taxon>
        <taxon>Bacillati</taxon>
        <taxon>Actinomycetota</taxon>
        <taxon>Actinomycetes</taxon>
        <taxon>Pseudonocardiales</taxon>
        <taxon>Pseudonocardiaceae</taxon>
    </lineage>
</organism>
<feature type="domain" description="Beta-ketoacyl-[acyl-carrier-protein] synthase III N-terminal" evidence="4">
    <location>
        <begin position="58"/>
        <end position="134"/>
    </location>
</feature>
<name>A0ABT2J7T1_9PSEU</name>
<keyword evidence="2" id="KW-0012">Acyltransferase</keyword>
<reference evidence="5 6" key="1">
    <citation type="submission" date="2021-02" db="EMBL/GenBank/DDBJ databases">
        <title>Actinophytocola xerophila sp. nov., isolated from soil of cotton cropping field.</title>
        <authorList>
            <person name="Huang R."/>
            <person name="Chen X."/>
            <person name="Ge X."/>
            <person name="Liu W."/>
        </authorList>
    </citation>
    <scope>NUCLEOTIDE SEQUENCE [LARGE SCALE GENOMIC DNA]</scope>
    <source>
        <strain evidence="5 6">S1-96</strain>
    </source>
</reference>
<evidence type="ECO:0000259" key="3">
    <source>
        <dbReference type="Pfam" id="PF08541"/>
    </source>
</evidence>
<evidence type="ECO:0000256" key="1">
    <source>
        <dbReference type="ARBA" id="ARBA00022679"/>
    </source>
</evidence>
<accession>A0ABT2J7T1</accession>
<evidence type="ECO:0000256" key="2">
    <source>
        <dbReference type="ARBA" id="ARBA00023315"/>
    </source>
</evidence>
<dbReference type="Proteomes" id="UP001156441">
    <property type="component" value="Unassembled WGS sequence"/>
</dbReference>
<protein>
    <submittedName>
        <fullName evidence="5">3-oxoacyl-ACP synthase</fullName>
    </submittedName>
</protein>
<dbReference type="Pfam" id="PF08545">
    <property type="entry name" value="ACP_syn_III"/>
    <property type="match status" value="1"/>
</dbReference>
<evidence type="ECO:0000313" key="6">
    <source>
        <dbReference type="Proteomes" id="UP001156441"/>
    </source>
</evidence>
<dbReference type="PANTHER" id="PTHR34069">
    <property type="entry name" value="3-OXOACYL-[ACYL-CARRIER-PROTEIN] SYNTHASE 3"/>
    <property type="match status" value="1"/>
</dbReference>
<gene>
    <name evidence="5" type="ORF">JT362_11125</name>
</gene>
<dbReference type="InterPro" id="IPR013747">
    <property type="entry name" value="ACP_syn_III_C"/>
</dbReference>
<evidence type="ECO:0000259" key="4">
    <source>
        <dbReference type="Pfam" id="PF08545"/>
    </source>
</evidence>
<sequence>MIERAARPMFERLGLDPAGNVDLLLTNVLLPDNFITGAGADAARLLGCDPELVLDVHNSGCASFPYMLKLARSMVVSGEARRVLVANVQNTAGQVYAQPELSGKNSALTAGDGCGVAYVTADGPSPVLGVRVRSTPAFAEDMALVTGSGRRYWEAGAGEVEIAFTEERQAEIIERGNRLVPELVRELCDKIGVRVEDIGLLVTNQPNRIFLMKWRNTLGLSPDRHFDTFDRYGNLYAAGVPVTLATAAAEGRLRDGDLVVLAGFAHAGDFAAAAAVRWHS</sequence>
<dbReference type="EMBL" id="JAFFZE010000009">
    <property type="protein sequence ID" value="MCT2583669.1"/>
    <property type="molecule type" value="Genomic_DNA"/>
</dbReference>
<keyword evidence="1" id="KW-0808">Transferase</keyword>
<dbReference type="PANTHER" id="PTHR34069:SF2">
    <property type="entry name" value="BETA-KETOACYL-[ACYL-CARRIER-PROTEIN] SYNTHASE III"/>
    <property type="match status" value="1"/>
</dbReference>